<reference evidence="1 2" key="1">
    <citation type="submission" date="2014-04" db="EMBL/GenBank/DDBJ databases">
        <authorList>
            <consortium name="DOE Joint Genome Institute"/>
            <person name="Kuo A."/>
            <person name="Kohler A."/>
            <person name="Costa M.D."/>
            <person name="Nagy L.G."/>
            <person name="Floudas D."/>
            <person name="Copeland A."/>
            <person name="Barry K.W."/>
            <person name="Cichocki N."/>
            <person name="Veneault-Fourrey C."/>
            <person name="LaButti K."/>
            <person name="Lindquist E.A."/>
            <person name="Lipzen A."/>
            <person name="Lundell T."/>
            <person name="Morin E."/>
            <person name="Murat C."/>
            <person name="Sun H."/>
            <person name="Tunlid A."/>
            <person name="Henrissat B."/>
            <person name="Grigoriev I.V."/>
            <person name="Hibbett D.S."/>
            <person name="Martin F."/>
            <person name="Nordberg H.P."/>
            <person name="Cantor M.N."/>
            <person name="Hua S.X."/>
        </authorList>
    </citation>
    <scope>NUCLEOTIDE SEQUENCE [LARGE SCALE GENOMIC DNA]</scope>
    <source>
        <strain evidence="1 2">Marx 270</strain>
    </source>
</reference>
<gene>
    <name evidence="1" type="ORF">M404DRAFT_118482</name>
</gene>
<dbReference type="STRING" id="870435.A0A0C3JZW1"/>
<evidence type="ECO:0000313" key="2">
    <source>
        <dbReference type="Proteomes" id="UP000054217"/>
    </source>
</evidence>
<protein>
    <submittedName>
        <fullName evidence="1">Uncharacterized protein</fullName>
    </submittedName>
</protein>
<dbReference type="OrthoDB" id="3187773at2759"/>
<dbReference type="AlphaFoldDB" id="A0A0C3JZW1"/>
<organism evidence="1 2">
    <name type="scientific">Pisolithus tinctorius Marx 270</name>
    <dbReference type="NCBI Taxonomy" id="870435"/>
    <lineage>
        <taxon>Eukaryota</taxon>
        <taxon>Fungi</taxon>
        <taxon>Dikarya</taxon>
        <taxon>Basidiomycota</taxon>
        <taxon>Agaricomycotina</taxon>
        <taxon>Agaricomycetes</taxon>
        <taxon>Agaricomycetidae</taxon>
        <taxon>Boletales</taxon>
        <taxon>Sclerodermatineae</taxon>
        <taxon>Pisolithaceae</taxon>
        <taxon>Pisolithus</taxon>
    </lineage>
</organism>
<dbReference type="Proteomes" id="UP000054217">
    <property type="component" value="Unassembled WGS sequence"/>
</dbReference>
<keyword evidence="2" id="KW-1185">Reference proteome</keyword>
<proteinExistence type="predicted"/>
<evidence type="ECO:0000313" key="1">
    <source>
        <dbReference type="EMBL" id="KIO14688.1"/>
    </source>
</evidence>
<sequence length="127" mass="14104">MPWWQGGPAQYDCILVDNGSSENDPLCGLLVAHCLLFFSFKFQGHSHSCVLVKWFPPFGDALDPLTGMWVIVPEVNAAGHHVQAVISIKSILQGIHLIECLVQIFYPLHFTSCNLSMHLMHTMSTGI</sequence>
<name>A0A0C3JZW1_PISTI</name>
<reference evidence="2" key="2">
    <citation type="submission" date="2015-01" db="EMBL/GenBank/DDBJ databases">
        <title>Evolutionary Origins and Diversification of the Mycorrhizal Mutualists.</title>
        <authorList>
            <consortium name="DOE Joint Genome Institute"/>
            <consortium name="Mycorrhizal Genomics Consortium"/>
            <person name="Kohler A."/>
            <person name="Kuo A."/>
            <person name="Nagy L.G."/>
            <person name="Floudas D."/>
            <person name="Copeland A."/>
            <person name="Barry K.W."/>
            <person name="Cichocki N."/>
            <person name="Veneault-Fourrey C."/>
            <person name="LaButti K."/>
            <person name="Lindquist E.A."/>
            <person name="Lipzen A."/>
            <person name="Lundell T."/>
            <person name="Morin E."/>
            <person name="Murat C."/>
            <person name="Riley R."/>
            <person name="Ohm R."/>
            <person name="Sun H."/>
            <person name="Tunlid A."/>
            <person name="Henrissat B."/>
            <person name="Grigoriev I.V."/>
            <person name="Hibbett D.S."/>
            <person name="Martin F."/>
        </authorList>
    </citation>
    <scope>NUCLEOTIDE SEQUENCE [LARGE SCALE GENOMIC DNA]</scope>
    <source>
        <strain evidence="2">Marx 270</strain>
    </source>
</reference>
<accession>A0A0C3JZW1</accession>
<dbReference type="HOGENOM" id="CLU_006344_16_0_1"/>
<dbReference type="EMBL" id="KN831944">
    <property type="protein sequence ID" value="KIO14688.1"/>
    <property type="molecule type" value="Genomic_DNA"/>
</dbReference>
<dbReference type="InParanoid" id="A0A0C3JZW1"/>